<sequence>MASLRERNGTYYIVFTKRVDGELNQAACSLRTEDKSDAEDLCEEYGKKYERGEIDPFGGWTYQKELRRRREKQSGCTIGAAVDQFLTSKSHVTESTRTGYRHKLNAFAESVGESMPADLVNRNNIQDFCFREDLARETQRTYLRHCKMLFRWLEREDWIDQNICEPIRYPRKQETTSRKMINKNQLDKLFRTFKRIQREKSGTGRRRVYMSGLNRW</sequence>
<proteinExistence type="predicted"/>
<dbReference type="Gene3D" id="1.10.150.130">
    <property type="match status" value="1"/>
</dbReference>
<feature type="domain" description="Core-binding (CB)" evidence="4">
    <location>
        <begin position="76"/>
        <end position="154"/>
    </location>
</feature>
<comment type="caution">
    <text evidence="5">The sequence shown here is derived from an EMBL/GenBank/DDBJ whole genome shotgun (WGS) entry which is preliminary data.</text>
</comment>
<accession>A0A9X2QA01</accession>
<evidence type="ECO:0000256" key="3">
    <source>
        <dbReference type="PROSITE-ProRule" id="PRU01248"/>
    </source>
</evidence>
<name>A0A9X2QA01_9BACT</name>
<dbReference type="Proteomes" id="UP001155057">
    <property type="component" value="Unassembled WGS sequence"/>
</dbReference>
<dbReference type="GO" id="GO:0015074">
    <property type="term" value="P:DNA integration"/>
    <property type="evidence" value="ECO:0007669"/>
    <property type="project" value="UniProtKB-KW"/>
</dbReference>
<evidence type="ECO:0000313" key="6">
    <source>
        <dbReference type="Proteomes" id="UP001155057"/>
    </source>
</evidence>
<dbReference type="EMBL" id="JANUAE010000001">
    <property type="protein sequence ID" value="MCS3708468.1"/>
    <property type="molecule type" value="Genomic_DNA"/>
</dbReference>
<dbReference type="InterPro" id="IPR011010">
    <property type="entry name" value="DNA_brk_join_enz"/>
</dbReference>
<evidence type="ECO:0000256" key="2">
    <source>
        <dbReference type="ARBA" id="ARBA00023125"/>
    </source>
</evidence>
<keyword evidence="2 3" id="KW-0238">DNA-binding</keyword>
<evidence type="ECO:0000313" key="5">
    <source>
        <dbReference type="EMBL" id="MCS3708468.1"/>
    </source>
</evidence>
<dbReference type="InterPro" id="IPR044068">
    <property type="entry name" value="CB"/>
</dbReference>
<evidence type="ECO:0000259" key="4">
    <source>
        <dbReference type="PROSITE" id="PS51900"/>
    </source>
</evidence>
<reference evidence="5" key="1">
    <citation type="submission" date="2022-08" db="EMBL/GenBank/DDBJ databases">
        <title>Genomic Encyclopedia of Type Strains, Phase V (KMG-V): Genome sequencing to study the core and pangenomes of soil and plant-associated prokaryotes.</title>
        <authorList>
            <person name="Whitman W."/>
        </authorList>
    </citation>
    <scope>NUCLEOTIDE SEQUENCE</scope>
    <source>
        <strain evidence="5">SP3049</strain>
    </source>
</reference>
<dbReference type="PROSITE" id="PS51900">
    <property type="entry name" value="CB"/>
    <property type="match status" value="1"/>
</dbReference>
<gene>
    <name evidence="5" type="ORF">GGP61_000055</name>
</gene>
<dbReference type="AlphaFoldDB" id="A0A9X2QA01"/>
<dbReference type="GO" id="GO:0003677">
    <property type="term" value="F:DNA binding"/>
    <property type="evidence" value="ECO:0007669"/>
    <property type="project" value="UniProtKB-UniRule"/>
</dbReference>
<organism evidence="5 6">
    <name type="scientific">Salinibacter ruber</name>
    <dbReference type="NCBI Taxonomy" id="146919"/>
    <lineage>
        <taxon>Bacteria</taxon>
        <taxon>Pseudomonadati</taxon>
        <taxon>Rhodothermota</taxon>
        <taxon>Rhodothermia</taxon>
        <taxon>Rhodothermales</taxon>
        <taxon>Salinibacteraceae</taxon>
        <taxon>Salinibacter</taxon>
    </lineage>
</organism>
<dbReference type="SUPFAM" id="SSF56349">
    <property type="entry name" value="DNA breaking-rejoining enzymes"/>
    <property type="match status" value="1"/>
</dbReference>
<protein>
    <recommendedName>
        <fullName evidence="4">Core-binding (CB) domain-containing protein</fullName>
    </recommendedName>
</protein>
<dbReference type="RefSeq" id="WP_183957102.1">
    <property type="nucleotide sequence ID" value="NZ_JACIFB010000006.1"/>
</dbReference>
<dbReference type="InterPro" id="IPR010998">
    <property type="entry name" value="Integrase_recombinase_N"/>
</dbReference>
<evidence type="ECO:0000256" key="1">
    <source>
        <dbReference type="ARBA" id="ARBA00022908"/>
    </source>
</evidence>
<keyword evidence="1" id="KW-0229">DNA integration</keyword>